<dbReference type="SMART" id="SM00060">
    <property type="entry name" value="FN3"/>
    <property type="match status" value="2"/>
</dbReference>
<evidence type="ECO:0000313" key="4">
    <source>
        <dbReference type="EMBL" id="VDM18693.1"/>
    </source>
</evidence>
<dbReference type="AlphaFoldDB" id="A0A0R3WMH8"/>
<name>A0A0R3WMH8_HYDTA</name>
<dbReference type="InterPro" id="IPR013783">
    <property type="entry name" value="Ig-like_fold"/>
</dbReference>
<evidence type="ECO:0000313" key="6">
    <source>
        <dbReference type="WBParaSite" id="TTAC_0000196601-mRNA-1"/>
    </source>
</evidence>
<sequence>MVFNLCLIFVTVFVLGSGVNGKSDIGSSLPQHFRWSQVGSQSIQLSWDDHKVNGHTPDQVHLFVIPRSSSLQRVEKQVAFSAKTVILEGLHPNTLYYVILTVSAGEEEVLNHIGTIRTKKYVYKMTPLPQHFRWSNVGPQSVRLSWDKHTLDGYTPTLVVMTLKSRKPDEFVVEKFGDFNVGSVTLGGLQPDTVYDWEMSVLWGQLILMNRLGEIKTSKAGAGGVTKA</sequence>
<reference evidence="6" key="1">
    <citation type="submission" date="2017-02" db="UniProtKB">
        <authorList>
            <consortium name="WormBaseParasite"/>
        </authorList>
    </citation>
    <scope>IDENTIFICATION</scope>
</reference>
<dbReference type="WBParaSite" id="TTAC_0000196601-mRNA-1">
    <property type="protein sequence ID" value="TTAC_0000196601-mRNA-1"/>
    <property type="gene ID" value="TTAC_0000196601"/>
</dbReference>
<organism evidence="6">
    <name type="scientific">Hydatigena taeniaeformis</name>
    <name type="common">Feline tapeworm</name>
    <name type="synonym">Taenia taeniaeformis</name>
    <dbReference type="NCBI Taxonomy" id="6205"/>
    <lineage>
        <taxon>Eukaryota</taxon>
        <taxon>Metazoa</taxon>
        <taxon>Spiralia</taxon>
        <taxon>Lophotrochozoa</taxon>
        <taxon>Platyhelminthes</taxon>
        <taxon>Cestoda</taxon>
        <taxon>Eucestoda</taxon>
        <taxon>Cyclophyllidea</taxon>
        <taxon>Taeniidae</taxon>
        <taxon>Hydatigera</taxon>
    </lineage>
</organism>
<evidence type="ECO:0000259" key="3">
    <source>
        <dbReference type="PROSITE" id="PS50853"/>
    </source>
</evidence>
<keyword evidence="5" id="KW-1185">Reference proteome</keyword>
<feature type="domain" description="Fibronectin type-III" evidence="3">
    <location>
        <begin position="29"/>
        <end position="129"/>
    </location>
</feature>
<dbReference type="PANTHER" id="PTHR46708:SF2">
    <property type="entry name" value="FIBRONECTIN TYPE-III DOMAIN-CONTAINING PROTEIN"/>
    <property type="match status" value="1"/>
</dbReference>
<dbReference type="Proteomes" id="UP000274429">
    <property type="component" value="Unassembled WGS sequence"/>
</dbReference>
<dbReference type="CDD" id="cd00063">
    <property type="entry name" value="FN3"/>
    <property type="match status" value="2"/>
</dbReference>
<dbReference type="SUPFAM" id="SSF49265">
    <property type="entry name" value="Fibronectin type III"/>
    <property type="match status" value="1"/>
</dbReference>
<evidence type="ECO:0000313" key="5">
    <source>
        <dbReference type="Proteomes" id="UP000274429"/>
    </source>
</evidence>
<reference evidence="4 5" key="2">
    <citation type="submission" date="2018-11" db="EMBL/GenBank/DDBJ databases">
        <authorList>
            <consortium name="Pathogen Informatics"/>
        </authorList>
    </citation>
    <scope>NUCLEOTIDE SEQUENCE [LARGE SCALE GENOMIC DNA]</scope>
</reference>
<proteinExistence type="predicted"/>
<dbReference type="PROSITE" id="PS50853">
    <property type="entry name" value="FN3"/>
    <property type="match status" value="1"/>
</dbReference>
<protein>
    <submittedName>
        <fullName evidence="6">Fibronectin type-III domain-containing protein</fullName>
    </submittedName>
</protein>
<gene>
    <name evidence="4" type="ORF">TTAC_LOCUS1953</name>
</gene>
<feature type="chain" id="PRO_5043132893" evidence="2">
    <location>
        <begin position="22"/>
        <end position="228"/>
    </location>
</feature>
<evidence type="ECO:0000256" key="1">
    <source>
        <dbReference type="ARBA" id="ARBA00022737"/>
    </source>
</evidence>
<dbReference type="Gene3D" id="2.60.40.10">
    <property type="entry name" value="Immunoglobulins"/>
    <property type="match status" value="2"/>
</dbReference>
<keyword evidence="2" id="KW-0732">Signal</keyword>
<dbReference type="EMBL" id="UYWX01000633">
    <property type="protein sequence ID" value="VDM18693.1"/>
    <property type="molecule type" value="Genomic_DNA"/>
</dbReference>
<accession>A0A0R3WMH8</accession>
<dbReference type="InterPro" id="IPR050991">
    <property type="entry name" value="ECM_Regulatory_Proteins"/>
</dbReference>
<dbReference type="InterPro" id="IPR003961">
    <property type="entry name" value="FN3_dom"/>
</dbReference>
<dbReference type="PANTHER" id="PTHR46708">
    <property type="entry name" value="TENASCIN"/>
    <property type="match status" value="1"/>
</dbReference>
<keyword evidence="1" id="KW-0677">Repeat</keyword>
<dbReference type="OrthoDB" id="6155648at2759"/>
<feature type="signal peptide" evidence="2">
    <location>
        <begin position="1"/>
        <end position="21"/>
    </location>
</feature>
<evidence type="ECO:0000256" key="2">
    <source>
        <dbReference type="SAM" id="SignalP"/>
    </source>
</evidence>
<dbReference type="InterPro" id="IPR036116">
    <property type="entry name" value="FN3_sf"/>
</dbReference>